<name>A0A914GU06_GLORO</name>
<feature type="compositionally biased region" description="Basic and acidic residues" evidence="1">
    <location>
        <begin position="670"/>
        <end position="679"/>
    </location>
</feature>
<reference evidence="3" key="1">
    <citation type="submission" date="2022-11" db="UniProtKB">
        <authorList>
            <consortium name="WormBaseParasite"/>
        </authorList>
    </citation>
    <scope>IDENTIFICATION</scope>
</reference>
<feature type="region of interest" description="Disordered" evidence="1">
    <location>
        <begin position="144"/>
        <end position="181"/>
    </location>
</feature>
<evidence type="ECO:0000313" key="2">
    <source>
        <dbReference type="Proteomes" id="UP000887572"/>
    </source>
</evidence>
<dbReference type="AlphaFoldDB" id="A0A914GU06"/>
<organism evidence="2 3">
    <name type="scientific">Globodera rostochiensis</name>
    <name type="common">Golden nematode worm</name>
    <name type="synonym">Heterodera rostochiensis</name>
    <dbReference type="NCBI Taxonomy" id="31243"/>
    <lineage>
        <taxon>Eukaryota</taxon>
        <taxon>Metazoa</taxon>
        <taxon>Ecdysozoa</taxon>
        <taxon>Nematoda</taxon>
        <taxon>Chromadorea</taxon>
        <taxon>Rhabditida</taxon>
        <taxon>Tylenchina</taxon>
        <taxon>Tylenchomorpha</taxon>
        <taxon>Tylenchoidea</taxon>
        <taxon>Heteroderidae</taxon>
        <taxon>Heteroderinae</taxon>
        <taxon>Globodera</taxon>
    </lineage>
</organism>
<feature type="region of interest" description="Disordered" evidence="1">
    <location>
        <begin position="204"/>
        <end position="225"/>
    </location>
</feature>
<proteinExistence type="predicted"/>
<feature type="region of interest" description="Disordered" evidence="1">
    <location>
        <begin position="509"/>
        <end position="536"/>
    </location>
</feature>
<feature type="compositionally biased region" description="Low complexity" evidence="1">
    <location>
        <begin position="214"/>
        <end position="225"/>
    </location>
</feature>
<feature type="compositionally biased region" description="Low complexity" evidence="1">
    <location>
        <begin position="634"/>
        <end position="649"/>
    </location>
</feature>
<sequence>MSGSSSNTEKKDKFTEFSEHAHHWTLKQDNELKNALQNTVSGMFDSIQHFERVGAALESEMDLFETRFENIRNRIGCLKMERLVKEQVDDISFDLLCGRRHKTMYREQPPNISREEFERRTINTISNAIHRGFELFNAVQDDHPQRNLQSSSGLDPSDPSSSSSLGMPPSKSMDGANLGELPPIIGTPEFYAALRRANEAKTESATAKAVKELSSMSPPTTMTTTKLEEEDIASISSGRSAPPQDPVVVVAELSPTAATISTGGGGNAGHSLRTALMEEIVERAQRKDDSTKTEEEEKKQRIGVTQRVREEKLRTEEEKRKKMPRAEEKQGTEQRRHVDESGEKQKGLRIRNAEQRQRTEGERERIGGETEEHQKSSEGQQKGFQIQKPVGGNPSATANGTPKRMGGRHVKKSLFSSSSEDGDNDEEELFKNSTKSLRPVVGRHIQRQTLANDSSSSPSTNRLWFTAVLFEMEPCSSSTLPVFKPFDVAFSNRLAAAIQNGPVAFRSDRSLSQRPLSAHPISPSGDGQLPPARPVRKTESAVISSNEELGPASVKNRIAQIGAQIPLGQRADGGRREEGHRHGDGGGQISEPTPAITKTIVPLPTEALKTRVKGPSARRAPSQRIVGGRPPAPSSSSVVEPTEAVTEASSARLTPKPALKKGLESPQQRQKNEEEKESPSSRTANLWADDSMKRALERMSKDYVDEEADHQQTSRIKPPPVPATKAQGPKTAAKAVPPPVKPKKTRSSIFSSSSSDDDLGFAKVMGSTPLPGTKEVPKATAVPSNQQQNKQQQPPFSYKKTTTSVKARKGLFDDSESDF</sequence>
<feature type="compositionally biased region" description="Basic and acidic residues" evidence="1">
    <location>
        <begin position="284"/>
        <end position="300"/>
    </location>
</feature>
<evidence type="ECO:0000256" key="1">
    <source>
        <dbReference type="SAM" id="MobiDB-lite"/>
    </source>
</evidence>
<accession>A0A914GU06</accession>
<feature type="compositionally biased region" description="Low complexity" evidence="1">
    <location>
        <begin position="150"/>
        <end position="173"/>
    </location>
</feature>
<feature type="compositionally biased region" description="Basic and acidic residues" evidence="1">
    <location>
        <begin position="690"/>
        <end position="703"/>
    </location>
</feature>
<feature type="compositionally biased region" description="Basic and acidic residues" evidence="1">
    <location>
        <begin position="572"/>
        <end position="584"/>
    </location>
</feature>
<feature type="compositionally biased region" description="Basic and acidic residues" evidence="1">
    <location>
        <begin position="307"/>
        <end position="376"/>
    </location>
</feature>
<feature type="region of interest" description="Disordered" evidence="1">
    <location>
        <begin position="284"/>
        <end position="435"/>
    </location>
</feature>
<feature type="region of interest" description="Disordered" evidence="1">
    <location>
        <begin position="563"/>
        <end position="819"/>
    </location>
</feature>
<evidence type="ECO:0000313" key="3">
    <source>
        <dbReference type="WBParaSite" id="Gr19_v10_g10755.t3"/>
    </source>
</evidence>
<dbReference type="WBParaSite" id="Gr19_v10_g10755.t3">
    <property type="protein sequence ID" value="Gr19_v10_g10755.t3"/>
    <property type="gene ID" value="Gr19_v10_g10755"/>
</dbReference>
<dbReference type="Proteomes" id="UP000887572">
    <property type="component" value="Unplaced"/>
</dbReference>
<keyword evidence="2" id="KW-1185">Reference proteome</keyword>
<protein>
    <submittedName>
        <fullName evidence="3">Uncharacterized protein</fullName>
    </submittedName>
</protein>